<evidence type="ECO:0000313" key="2">
    <source>
        <dbReference type="EMBL" id="GBF92554.1"/>
    </source>
</evidence>
<proteinExistence type="predicted"/>
<evidence type="ECO:0000313" key="3">
    <source>
        <dbReference type="Proteomes" id="UP000247498"/>
    </source>
</evidence>
<dbReference type="Proteomes" id="UP000247498">
    <property type="component" value="Unassembled WGS sequence"/>
</dbReference>
<comment type="caution">
    <text evidence="2">The sequence shown here is derived from an EMBL/GenBank/DDBJ whole genome shotgun (WGS) entry which is preliminary data.</text>
</comment>
<gene>
    <name evidence="2" type="ORF">Rsub_05168</name>
</gene>
<dbReference type="OrthoDB" id="10578708at2759"/>
<feature type="compositionally biased region" description="Low complexity" evidence="1">
    <location>
        <begin position="168"/>
        <end position="178"/>
    </location>
</feature>
<feature type="compositionally biased region" description="Basic and acidic residues" evidence="1">
    <location>
        <begin position="7"/>
        <end position="29"/>
    </location>
</feature>
<dbReference type="EMBL" id="BDRX01000033">
    <property type="protein sequence ID" value="GBF92554.1"/>
    <property type="molecule type" value="Genomic_DNA"/>
</dbReference>
<dbReference type="InParanoid" id="A0A2V0NY50"/>
<reference evidence="2 3" key="1">
    <citation type="journal article" date="2018" name="Sci. Rep.">
        <title>Raphidocelis subcapitata (=Pseudokirchneriella subcapitata) provides an insight into genome evolution and environmental adaptations in the Sphaeropleales.</title>
        <authorList>
            <person name="Suzuki S."/>
            <person name="Yamaguchi H."/>
            <person name="Nakajima N."/>
            <person name="Kawachi M."/>
        </authorList>
    </citation>
    <scope>NUCLEOTIDE SEQUENCE [LARGE SCALE GENOMIC DNA]</scope>
    <source>
        <strain evidence="2 3">NIES-35</strain>
    </source>
</reference>
<dbReference type="AlphaFoldDB" id="A0A2V0NY50"/>
<sequence length="191" mass="20197">MPGVPPKEMEDYNDYEQREGYFARLEKAKSMRHAPPGGGGGAAAPPPIALERPGSLRAVLSRQASLPADWRIEEPRPGDPVSPRTPLGPGGEPPPPRSLPPNSPPAARLDALRASRPRDARKYSWWDKMGSSALNEKPDEDDRDGGRGYVPQFAAAGQELHYRLAAAAAADAGGATAGAEEESPPVVHAAA</sequence>
<feature type="compositionally biased region" description="Basic and acidic residues" evidence="1">
    <location>
        <begin position="110"/>
        <end position="125"/>
    </location>
</feature>
<feature type="compositionally biased region" description="Pro residues" evidence="1">
    <location>
        <begin position="91"/>
        <end position="104"/>
    </location>
</feature>
<protein>
    <submittedName>
        <fullName evidence="2">Uncharacterized protein</fullName>
    </submittedName>
</protein>
<feature type="region of interest" description="Disordered" evidence="1">
    <location>
        <begin position="168"/>
        <end position="191"/>
    </location>
</feature>
<organism evidence="2 3">
    <name type="scientific">Raphidocelis subcapitata</name>
    <dbReference type="NCBI Taxonomy" id="307507"/>
    <lineage>
        <taxon>Eukaryota</taxon>
        <taxon>Viridiplantae</taxon>
        <taxon>Chlorophyta</taxon>
        <taxon>core chlorophytes</taxon>
        <taxon>Chlorophyceae</taxon>
        <taxon>CS clade</taxon>
        <taxon>Sphaeropleales</taxon>
        <taxon>Selenastraceae</taxon>
        <taxon>Raphidocelis</taxon>
    </lineage>
</organism>
<keyword evidence="3" id="KW-1185">Reference proteome</keyword>
<name>A0A2V0NY50_9CHLO</name>
<feature type="region of interest" description="Disordered" evidence="1">
    <location>
        <begin position="1"/>
        <end position="150"/>
    </location>
</feature>
<accession>A0A2V0NY50</accession>
<evidence type="ECO:0000256" key="1">
    <source>
        <dbReference type="SAM" id="MobiDB-lite"/>
    </source>
</evidence>